<dbReference type="SUPFAM" id="SSF53720">
    <property type="entry name" value="ALDH-like"/>
    <property type="match status" value="1"/>
</dbReference>
<dbReference type="Gene3D" id="3.40.309.10">
    <property type="entry name" value="Aldehyde Dehydrogenase, Chain A, domain 2"/>
    <property type="match status" value="1"/>
</dbReference>
<dbReference type="Proteomes" id="UP000789396">
    <property type="component" value="Unassembled WGS sequence"/>
</dbReference>
<evidence type="ECO:0000256" key="1">
    <source>
        <dbReference type="ARBA" id="ARBA00009986"/>
    </source>
</evidence>
<feature type="non-terminal residue" evidence="4">
    <location>
        <position position="1"/>
    </location>
</feature>
<accession>A0A9N9JMB8</accession>
<evidence type="ECO:0000313" key="4">
    <source>
        <dbReference type="EMBL" id="CAG8783711.1"/>
    </source>
</evidence>
<sequence>VVTVHPFETEEEAINLANDSPYGLSCSVWSQNGSRMRRVAEAIQVGTVWVNCWLIRDLSMPFGGAKK</sequence>
<keyword evidence="5" id="KW-1185">Reference proteome</keyword>
<dbReference type="OrthoDB" id="310895at2759"/>
<protein>
    <submittedName>
        <fullName evidence="4">9767_t:CDS:1</fullName>
    </submittedName>
</protein>
<organism evidence="4 5">
    <name type="scientific">Racocetra fulgida</name>
    <dbReference type="NCBI Taxonomy" id="60492"/>
    <lineage>
        <taxon>Eukaryota</taxon>
        <taxon>Fungi</taxon>
        <taxon>Fungi incertae sedis</taxon>
        <taxon>Mucoromycota</taxon>
        <taxon>Glomeromycotina</taxon>
        <taxon>Glomeromycetes</taxon>
        <taxon>Diversisporales</taxon>
        <taxon>Gigasporaceae</taxon>
        <taxon>Racocetra</taxon>
    </lineage>
</organism>
<gene>
    <name evidence="4" type="ORF">RFULGI_LOCUS16053</name>
</gene>
<proteinExistence type="inferred from homology"/>
<evidence type="ECO:0000259" key="3">
    <source>
        <dbReference type="Pfam" id="PF00171"/>
    </source>
</evidence>
<comment type="similarity">
    <text evidence="1">Belongs to the aldehyde dehydrogenase family.</text>
</comment>
<reference evidence="4" key="1">
    <citation type="submission" date="2021-06" db="EMBL/GenBank/DDBJ databases">
        <authorList>
            <person name="Kallberg Y."/>
            <person name="Tangrot J."/>
            <person name="Rosling A."/>
        </authorList>
    </citation>
    <scope>NUCLEOTIDE SEQUENCE</scope>
    <source>
        <strain evidence="4">IN212</strain>
    </source>
</reference>
<dbReference type="GO" id="GO:0016620">
    <property type="term" value="F:oxidoreductase activity, acting on the aldehyde or oxo group of donors, NAD or NADP as acceptor"/>
    <property type="evidence" value="ECO:0007669"/>
    <property type="project" value="InterPro"/>
</dbReference>
<dbReference type="EMBL" id="CAJVPZ010054904">
    <property type="protein sequence ID" value="CAG8783711.1"/>
    <property type="molecule type" value="Genomic_DNA"/>
</dbReference>
<dbReference type="InterPro" id="IPR016163">
    <property type="entry name" value="Ald_DH_C"/>
</dbReference>
<dbReference type="InterPro" id="IPR015590">
    <property type="entry name" value="Aldehyde_DH_dom"/>
</dbReference>
<dbReference type="PANTHER" id="PTHR43720:SF2">
    <property type="entry name" value="2-AMINOMUCONIC SEMIALDEHYDE DEHYDROGENASE"/>
    <property type="match status" value="1"/>
</dbReference>
<feature type="domain" description="Aldehyde dehydrogenase" evidence="3">
    <location>
        <begin position="1"/>
        <end position="67"/>
    </location>
</feature>
<feature type="non-terminal residue" evidence="4">
    <location>
        <position position="67"/>
    </location>
</feature>
<evidence type="ECO:0000256" key="2">
    <source>
        <dbReference type="ARBA" id="ARBA00023027"/>
    </source>
</evidence>
<dbReference type="InterPro" id="IPR016161">
    <property type="entry name" value="Ald_DH/histidinol_DH"/>
</dbReference>
<dbReference type="Gene3D" id="3.40.605.10">
    <property type="entry name" value="Aldehyde Dehydrogenase, Chain A, domain 1"/>
    <property type="match status" value="1"/>
</dbReference>
<dbReference type="AlphaFoldDB" id="A0A9N9JMB8"/>
<evidence type="ECO:0000313" key="5">
    <source>
        <dbReference type="Proteomes" id="UP000789396"/>
    </source>
</evidence>
<comment type="caution">
    <text evidence="4">The sequence shown here is derived from an EMBL/GenBank/DDBJ whole genome shotgun (WGS) entry which is preliminary data.</text>
</comment>
<dbReference type="InterPro" id="IPR016162">
    <property type="entry name" value="Ald_DH_N"/>
</dbReference>
<name>A0A9N9JMB8_9GLOM</name>
<dbReference type="PANTHER" id="PTHR43720">
    <property type="entry name" value="2-AMINOMUCONIC SEMIALDEHYDE DEHYDROGENASE"/>
    <property type="match status" value="1"/>
</dbReference>
<keyword evidence="2" id="KW-0520">NAD</keyword>
<dbReference type="Pfam" id="PF00171">
    <property type="entry name" value="Aldedh"/>
    <property type="match status" value="1"/>
</dbReference>